<keyword evidence="1" id="KW-1133">Transmembrane helix</keyword>
<evidence type="ECO:0000259" key="3">
    <source>
        <dbReference type="Pfam" id="PF09972"/>
    </source>
</evidence>
<gene>
    <name evidence="4" type="ORF">T9R20_03695</name>
</gene>
<organism evidence="4 5">
    <name type="scientific">Microbacterium invictum</name>
    <dbReference type="NCBI Taxonomy" id="515415"/>
    <lineage>
        <taxon>Bacteria</taxon>
        <taxon>Bacillati</taxon>
        <taxon>Actinomycetota</taxon>
        <taxon>Actinomycetes</taxon>
        <taxon>Micrococcales</taxon>
        <taxon>Microbacteriaceae</taxon>
        <taxon>Microbacterium</taxon>
    </lineage>
</organism>
<accession>A0ABZ0VBT5</accession>
<proteinExistence type="predicted"/>
<keyword evidence="1" id="KW-0812">Transmembrane</keyword>
<feature type="chain" id="PRO_5046409451" evidence="2">
    <location>
        <begin position="25"/>
        <end position="279"/>
    </location>
</feature>
<keyword evidence="2" id="KW-0732">Signal</keyword>
<dbReference type="InterPro" id="IPR018702">
    <property type="entry name" value="DUF2207"/>
</dbReference>
<dbReference type="Proteomes" id="UP001324533">
    <property type="component" value="Chromosome"/>
</dbReference>
<dbReference type="Pfam" id="PF09972">
    <property type="entry name" value="DUF2207"/>
    <property type="match status" value="1"/>
</dbReference>
<feature type="domain" description="DUF2207" evidence="3">
    <location>
        <begin position="54"/>
        <end position="189"/>
    </location>
</feature>
<evidence type="ECO:0000313" key="5">
    <source>
        <dbReference type="Proteomes" id="UP001324533"/>
    </source>
</evidence>
<feature type="signal peptide" evidence="2">
    <location>
        <begin position="1"/>
        <end position="24"/>
    </location>
</feature>
<keyword evidence="1" id="KW-0472">Membrane</keyword>
<evidence type="ECO:0000313" key="4">
    <source>
        <dbReference type="EMBL" id="WQB71078.1"/>
    </source>
</evidence>
<evidence type="ECO:0000256" key="2">
    <source>
        <dbReference type="SAM" id="SignalP"/>
    </source>
</evidence>
<sequence length="279" mass="28693">MRRPPAVALIVAAGVAVLSDPAAASISTDPEGVVVQSLSADLTLGRGQDGVSALTVAETYVVDLSDSGRGGEIRREVSESFEGAPRHPRVISITDADGGERPREAASAGGVYSMTARADEAERGDQTFVFTYTVDGVVSVGDENEGQELAWAVTGADRSPAIGEVGATFRVPAPLVPSLSGEHRCVLRSAGSEQACDLEVTPGQLGAVLFEASIDELTADETMTLFVGFAPGTFTAADEASGAWVAVVLVVVCATAVGAAVWVVVARRRTPRTGPELVP</sequence>
<feature type="transmembrane region" description="Helical" evidence="1">
    <location>
        <begin position="243"/>
        <end position="265"/>
    </location>
</feature>
<dbReference type="RefSeq" id="WP_322411195.1">
    <property type="nucleotide sequence ID" value="NZ_CP139779.1"/>
</dbReference>
<protein>
    <submittedName>
        <fullName evidence="4">DUF2207 domain-containing protein</fullName>
    </submittedName>
</protein>
<dbReference type="EMBL" id="CP139779">
    <property type="protein sequence ID" value="WQB71078.1"/>
    <property type="molecule type" value="Genomic_DNA"/>
</dbReference>
<evidence type="ECO:0000256" key="1">
    <source>
        <dbReference type="SAM" id="Phobius"/>
    </source>
</evidence>
<reference evidence="4 5" key="1">
    <citation type="submission" date="2023-06" db="EMBL/GenBank/DDBJ databases">
        <title>Rock-solubilizing bacteria, Microbacterium invictum, promotes re-establishment of vegetation in rocky wasteland by accelerating rock bio-weathering and reshaping soil bacterial community.</title>
        <authorList>
            <person name="Liu C."/>
        </authorList>
    </citation>
    <scope>NUCLEOTIDE SEQUENCE [LARGE SCALE GENOMIC DNA]</scope>
    <source>
        <strain evidence="4 5">X-18</strain>
    </source>
</reference>
<keyword evidence="5" id="KW-1185">Reference proteome</keyword>
<name>A0ABZ0VBT5_9MICO</name>